<evidence type="ECO:0000313" key="7">
    <source>
        <dbReference type="Proteomes" id="UP000663852"/>
    </source>
</evidence>
<reference evidence="6" key="1">
    <citation type="submission" date="2021-02" db="EMBL/GenBank/DDBJ databases">
        <authorList>
            <person name="Nowell W R."/>
        </authorList>
    </citation>
    <scope>NUCLEOTIDE SEQUENCE</scope>
</reference>
<dbReference type="SMART" id="SM00892">
    <property type="entry name" value="Endonuclease_NS"/>
    <property type="match status" value="1"/>
</dbReference>
<comment type="similarity">
    <text evidence="1">Belongs to the DNA/RNA non-specific endonuclease family.</text>
</comment>
<dbReference type="CDD" id="cd00091">
    <property type="entry name" value="NUC"/>
    <property type="match status" value="1"/>
</dbReference>
<feature type="domain" description="DNA/RNA non-specific endonuclease/pyrophosphatase/phosphodiesterase" evidence="5">
    <location>
        <begin position="54"/>
        <end position="278"/>
    </location>
</feature>
<dbReference type="Proteomes" id="UP000663852">
    <property type="component" value="Unassembled WGS sequence"/>
</dbReference>
<dbReference type="InterPro" id="IPR044929">
    <property type="entry name" value="DNA/RNA_non-sp_Endonuclease_sf"/>
</dbReference>
<organism evidence="6 7">
    <name type="scientific">Adineta ricciae</name>
    <name type="common">Rotifer</name>
    <dbReference type="NCBI Taxonomy" id="249248"/>
    <lineage>
        <taxon>Eukaryota</taxon>
        <taxon>Metazoa</taxon>
        <taxon>Spiralia</taxon>
        <taxon>Gnathifera</taxon>
        <taxon>Rotifera</taxon>
        <taxon>Eurotatoria</taxon>
        <taxon>Bdelloidea</taxon>
        <taxon>Adinetida</taxon>
        <taxon>Adinetidae</taxon>
        <taxon>Adineta</taxon>
    </lineage>
</organism>
<evidence type="ECO:0000259" key="4">
    <source>
        <dbReference type="SMART" id="SM00477"/>
    </source>
</evidence>
<dbReference type="InterPro" id="IPR044925">
    <property type="entry name" value="His-Me_finger_sf"/>
</dbReference>
<name>A0A813SN62_ADIRI</name>
<dbReference type="OrthoDB" id="5418055at2759"/>
<dbReference type="GO" id="GO:0046872">
    <property type="term" value="F:metal ion binding"/>
    <property type="evidence" value="ECO:0007669"/>
    <property type="project" value="UniProtKB-KW"/>
</dbReference>
<dbReference type="GO" id="GO:0006309">
    <property type="term" value="P:apoptotic DNA fragmentation"/>
    <property type="evidence" value="ECO:0007669"/>
    <property type="project" value="TreeGrafter"/>
</dbReference>
<dbReference type="GO" id="GO:0003676">
    <property type="term" value="F:nucleic acid binding"/>
    <property type="evidence" value="ECO:0007669"/>
    <property type="project" value="InterPro"/>
</dbReference>
<dbReference type="InterPro" id="IPR036666">
    <property type="entry name" value="HHA_sf"/>
</dbReference>
<dbReference type="Pfam" id="PF01223">
    <property type="entry name" value="Endonuclease_NS"/>
    <property type="match status" value="1"/>
</dbReference>
<dbReference type="AlphaFoldDB" id="A0A813SN62"/>
<dbReference type="PANTHER" id="PTHR13966:SF5">
    <property type="entry name" value="ENDONUCLEASE G, MITOCHONDRIAL"/>
    <property type="match status" value="1"/>
</dbReference>
<feature type="active site" description="Proton acceptor" evidence="2">
    <location>
        <position position="124"/>
    </location>
</feature>
<dbReference type="SUPFAM" id="SSF54060">
    <property type="entry name" value="His-Me finger endonucleases"/>
    <property type="match status" value="1"/>
</dbReference>
<dbReference type="SUPFAM" id="SSF68989">
    <property type="entry name" value="Hemolysin expression modulating protein HHA"/>
    <property type="match status" value="1"/>
</dbReference>
<dbReference type="Gene3D" id="3.40.570.10">
    <property type="entry name" value="Extracellular Endonuclease, subunit A"/>
    <property type="match status" value="1"/>
</dbReference>
<dbReference type="GO" id="GO:0005743">
    <property type="term" value="C:mitochondrial inner membrane"/>
    <property type="evidence" value="ECO:0007669"/>
    <property type="project" value="TreeGrafter"/>
</dbReference>
<dbReference type="GO" id="GO:0000014">
    <property type="term" value="F:single-stranded DNA endodeoxyribonuclease activity"/>
    <property type="evidence" value="ECO:0007669"/>
    <property type="project" value="TreeGrafter"/>
</dbReference>
<evidence type="ECO:0000259" key="5">
    <source>
        <dbReference type="SMART" id="SM00892"/>
    </source>
</evidence>
<evidence type="ECO:0000256" key="2">
    <source>
        <dbReference type="PIRSR" id="PIRSR640255-1"/>
    </source>
</evidence>
<dbReference type="GO" id="GO:0005634">
    <property type="term" value="C:nucleus"/>
    <property type="evidence" value="ECO:0007669"/>
    <property type="project" value="TreeGrafter"/>
</dbReference>
<keyword evidence="3" id="KW-0479">Metal-binding</keyword>
<evidence type="ECO:0000256" key="3">
    <source>
        <dbReference type="PIRSR" id="PIRSR640255-2"/>
    </source>
</evidence>
<sequence length="360" mass="41991">MRRCLIFFSTGTVTGLFLSNVIDHLHSQRSSRLERNPYLNFIKYGLPSSQNLEYYRQYITSIDYARRIPSWVGYSLSRDYLSKCSCQPKSPRTRSEFQSQCQMVPTEFQATNEDYYDSGWSRGHMAPAGDHKYGSQEAMNETFILSANIVPQDLDNNGNYWQRIEYFTRNLAKQFDFVHVITGPLFIPNEQKSLDADDDFPIKQMAYNVIGVNEVHVPTHLFKCVLVENQHQRDMGVGCFVIPNEPIDRNRPLTDFAVSLANVERRTGLHLFHKKIHVDEVPFLCDKTSCELLGKDAMSRELIEQIEYARKVRRCKTMEQLQKLWNEVESKRYGTIDRWLTSAYAKRLAELDTQKLKHDD</sequence>
<gene>
    <name evidence="6" type="ORF">EDS130_LOCUS4737</name>
</gene>
<dbReference type="InterPro" id="IPR040255">
    <property type="entry name" value="Non-specific_endonuclease"/>
</dbReference>
<protein>
    <submittedName>
        <fullName evidence="6">Uncharacterized protein</fullName>
    </submittedName>
</protein>
<dbReference type="InterPro" id="IPR020821">
    <property type="entry name" value="ENPP1-3/EXOG-like_nuc-like"/>
</dbReference>
<dbReference type="EMBL" id="CAJNOJ010000012">
    <property type="protein sequence ID" value="CAF0798738.1"/>
    <property type="molecule type" value="Genomic_DNA"/>
</dbReference>
<feature type="binding site" evidence="3">
    <location>
        <position position="157"/>
    </location>
    <ligand>
        <name>Mg(2+)</name>
        <dbReference type="ChEBI" id="CHEBI:18420"/>
        <note>catalytic</note>
    </ligand>
</feature>
<accession>A0A813SN62</accession>
<dbReference type="PANTHER" id="PTHR13966">
    <property type="entry name" value="ENDONUCLEASE RELATED"/>
    <property type="match status" value="1"/>
</dbReference>
<evidence type="ECO:0000313" key="6">
    <source>
        <dbReference type="EMBL" id="CAF0798738.1"/>
    </source>
</evidence>
<proteinExistence type="inferred from homology"/>
<feature type="domain" description="ENPP1-3/EXOG-like endonuclease/phosphodiesterase" evidence="4">
    <location>
        <begin position="55"/>
        <end position="278"/>
    </location>
</feature>
<dbReference type="GO" id="GO:0004521">
    <property type="term" value="F:RNA endonuclease activity"/>
    <property type="evidence" value="ECO:0007669"/>
    <property type="project" value="TreeGrafter"/>
</dbReference>
<comment type="caution">
    <text evidence="6">The sequence shown here is derived from an EMBL/GenBank/DDBJ whole genome shotgun (WGS) entry which is preliminary data.</text>
</comment>
<dbReference type="InterPro" id="IPR001604">
    <property type="entry name" value="Endo_G_ENPP1-like_dom"/>
</dbReference>
<evidence type="ECO:0000256" key="1">
    <source>
        <dbReference type="ARBA" id="ARBA00010052"/>
    </source>
</evidence>
<dbReference type="SMART" id="SM00477">
    <property type="entry name" value="NUC"/>
    <property type="match status" value="1"/>
</dbReference>